<dbReference type="Pfam" id="PF01177">
    <property type="entry name" value="Asp_Glu_race"/>
    <property type="match status" value="1"/>
</dbReference>
<dbReference type="RefSeq" id="WP_007472956.1">
    <property type="nucleotide sequence ID" value="NZ_ABCJ01000001.1"/>
</dbReference>
<name>A0AAI9AII7_9BACT</name>
<dbReference type="PROSITE" id="PS00924">
    <property type="entry name" value="ASP_GLU_RACEMASE_2"/>
    <property type="match status" value="1"/>
</dbReference>
<dbReference type="AlphaFoldDB" id="A0AAI9AII7"/>
<dbReference type="SUPFAM" id="SSF53681">
    <property type="entry name" value="Aspartate/glutamate racemase"/>
    <property type="match status" value="2"/>
</dbReference>
<dbReference type="InterPro" id="IPR015942">
    <property type="entry name" value="Asp/Glu/hydantoin_racemase"/>
</dbReference>
<proteinExistence type="inferred from homology"/>
<dbReference type="PANTHER" id="PTHR21198:SF7">
    <property type="entry name" value="ASPARTATE-GLUTAMATE RACEMASE FAMILY"/>
    <property type="match status" value="1"/>
</dbReference>
<comment type="caution">
    <text evidence="3">The sequence shown here is derived from an EMBL/GenBank/DDBJ whole genome shotgun (WGS) entry which is preliminary data.</text>
</comment>
<dbReference type="NCBIfam" id="TIGR00035">
    <property type="entry name" value="asp_race"/>
    <property type="match status" value="1"/>
</dbReference>
<evidence type="ECO:0000313" key="4">
    <source>
        <dbReference type="Proteomes" id="UP000003288"/>
    </source>
</evidence>
<evidence type="ECO:0000256" key="2">
    <source>
        <dbReference type="ARBA" id="ARBA00023235"/>
    </source>
</evidence>
<evidence type="ECO:0000313" key="3">
    <source>
        <dbReference type="EMBL" id="EDM24220.1"/>
    </source>
</evidence>
<accession>A0AAI9AII7</accession>
<protein>
    <submittedName>
        <fullName evidence="3">Aspartate racemase</fullName>
    </submittedName>
</protein>
<sequence length="226" mass="25775">MKKCGLIGGMSWESSLTYYKIINEEINKKLGNLHSGKIILYSVDFEEIAKLQRENNWEKSSEILANVAKNLENAGADFVLICTNTMHKVADDVKRAINIPLIDIRDVVIEEIKKRNLKKVLLLGTKFTMEDKFYKKYLVKKGIDIIVPSLKERDFIHKVIFNELCLGVIKTTSKEEFLKIINSYNVDGVILGCTEIGMIINQNDLNIEVLDTTLLHSKKAVELMIN</sequence>
<organism evidence="3 4">
    <name type="scientific">Caminibacter mediatlanticus TB-2</name>
    <dbReference type="NCBI Taxonomy" id="391592"/>
    <lineage>
        <taxon>Bacteria</taxon>
        <taxon>Pseudomonadati</taxon>
        <taxon>Campylobacterota</taxon>
        <taxon>Epsilonproteobacteria</taxon>
        <taxon>Nautiliales</taxon>
        <taxon>Nautiliaceae</taxon>
        <taxon>Caminibacter</taxon>
    </lineage>
</organism>
<dbReference type="EMBL" id="ABCJ01000001">
    <property type="protein sequence ID" value="EDM24220.1"/>
    <property type="molecule type" value="Genomic_DNA"/>
</dbReference>
<evidence type="ECO:0000256" key="1">
    <source>
        <dbReference type="ARBA" id="ARBA00007847"/>
    </source>
</evidence>
<comment type="similarity">
    <text evidence="1">Belongs to the aspartate/glutamate racemases family.</text>
</comment>
<dbReference type="InterPro" id="IPR001920">
    <property type="entry name" value="Asp/Glu_race"/>
</dbReference>
<dbReference type="Gene3D" id="3.40.50.1860">
    <property type="match status" value="2"/>
</dbReference>
<dbReference type="Proteomes" id="UP000003288">
    <property type="component" value="Unassembled WGS sequence"/>
</dbReference>
<keyword evidence="2" id="KW-0413">Isomerase</keyword>
<reference evidence="3 4" key="1">
    <citation type="journal article" date="2011" name="Stand. Genomic Sci.">
        <title>Draft genome sequence of Caminibacter mediatlanticus strain TB-2, an epsilonproteobacterium isolated from a deep-sea hydrothermal vent.</title>
        <authorList>
            <person name="Giovannelli D."/>
            <person name="Ferriera S."/>
            <person name="Johnson J."/>
            <person name="Kravitz S."/>
            <person name="Perez-Rodriguez I."/>
            <person name="Ricci J."/>
            <person name="O'Brien C."/>
            <person name="Voordeckers J.W."/>
            <person name="Bini E."/>
            <person name="Vetriani C."/>
        </authorList>
    </citation>
    <scope>NUCLEOTIDE SEQUENCE [LARGE SCALE GENOMIC DNA]</scope>
    <source>
        <strain evidence="3 4">TB-2</strain>
    </source>
</reference>
<gene>
    <name evidence="3" type="ORF">CMTB2_01853</name>
</gene>
<dbReference type="InterPro" id="IPR033134">
    <property type="entry name" value="Asp/Glu_racemase_AS_2"/>
</dbReference>
<dbReference type="PANTHER" id="PTHR21198">
    <property type="entry name" value="GLUTAMATE RACEMASE"/>
    <property type="match status" value="1"/>
</dbReference>
<dbReference type="InterPro" id="IPR018187">
    <property type="entry name" value="Asp/Glu_racemase_AS_1"/>
</dbReference>
<dbReference type="PROSITE" id="PS00923">
    <property type="entry name" value="ASP_GLU_RACEMASE_1"/>
    <property type="match status" value="1"/>
</dbReference>
<dbReference type="GO" id="GO:0047661">
    <property type="term" value="F:amino-acid racemase activity"/>
    <property type="evidence" value="ECO:0007669"/>
    <property type="project" value="InterPro"/>
</dbReference>
<dbReference type="InterPro" id="IPR004380">
    <property type="entry name" value="Asp_race"/>
</dbReference>